<dbReference type="PIRSF" id="PIRSF017082">
    <property type="entry name" value="YflP"/>
    <property type="match status" value="1"/>
</dbReference>
<keyword evidence="2" id="KW-0732">Signal</keyword>
<dbReference type="InterPro" id="IPR042100">
    <property type="entry name" value="Bug_dom1"/>
</dbReference>
<evidence type="ECO:0000313" key="3">
    <source>
        <dbReference type="EMBL" id="RCJ08434.1"/>
    </source>
</evidence>
<accession>A0A367PLM9</accession>
<proteinExistence type="inferred from homology"/>
<comment type="caution">
    <text evidence="3">The sequence shown here is derived from an EMBL/GenBank/DDBJ whole genome shotgun (WGS) entry which is preliminary data.</text>
</comment>
<dbReference type="AlphaFoldDB" id="A0A367PLM9"/>
<reference evidence="3 4" key="1">
    <citation type="submission" date="2018-04" db="EMBL/GenBank/DDBJ databases">
        <title>Cupriavidus necator CR12 genome sequencing and assembly.</title>
        <authorList>
            <person name="Ben Fekih I."/>
            <person name="Mazhar H.S."/>
            <person name="Bello S.K."/>
            <person name="Rensing C."/>
        </authorList>
    </citation>
    <scope>NUCLEOTIDE SEQUENCE [LARGE SCALE GENOMIC DNA]</scope>
    <source>
        <strain evidence="3 4">CR12</strain>
    </source>
</reference>
<comment type="similarity">
    <text evidence="1">Belongs to the UPF0065 (bug) family.</text>
</comment>
<protein>
    <submittedName>
        <fullName evidence="3">Tripartite tricarboxylate transporter substrate binding protein</fullName>
    </submittedName>
</protein>
<dbReference type="Proteomes" id="UP000253501">
    <property type="component" value="Unassembled WGS sequence"/>
</dbReference>
<gene>
    <name evidence="3" type="ORF">DDK22_11040</name>
</gene>
<feature type="signal peptide" evidence="2">
    <location>
        <begin position="1"/>
        <end position="32"/>
    </location>
</feature>
<name>A0A367PLM9_CUPNE</name>
<feature type="chain" id="PRO_5016669755" evidence="2">
    <location>
        <begin position="33"/>
        <end position="334"/>
    </location>
</feature>
<dbReference type="Pfam" id="PF03401">
    <property type="entry name" value="TctC"/>
    <property type="match status" value="1"/>
</dbReference>
<sequence length="334" mass="34829">MTGGDTMNQQRRLFVQGSAAAALSGWLCLANAASPWRAGKPIQLIVPGQAGGMSDILARVFSATAGNELGERIIVDNRPGASGVIGSYLLSNAAPDGQTLLTASSDTHTIYPHFYNNPKFVPERHVPVATLAFVPFALAVNRNVPVRNLSEFVALARKNTLSYSTWGIGTTGHAAMLAFMRAAGIPDMLHVPFTGSAPAIQALLAGQVDAMMGAIPLISTNRAQLKPLAVMSNQPSAALAGVPTLAQAGLGGAGDSKGFWVGLMAPPNTPTNIVDAISRETAKVMSQPDVKNKLAGMGAHSESLGPAEFSKLIVEESGRWAKIARESGVVRQNV</sequence>
<dbReference type="Gene3D" id="3.40.190.10">
    <property type="entry name" value="Periplasmic binding protein-like II"/>
    <property type="match status" value="1"/>
</dbReference>
<organism evidence="3 4">
    <name type="scientific">Cupriavidus necator</name>
    <name type="common">Alcaligenes eutrophus</name>
    <name type="synonym">Ralstonia eutropha</name>
    <dbReference type="NCBI Taxonomy" id="106590"/>
    <lineage>
        <taxon>Bacteria</taxon>
        <taxon>Pseudomonadati</taxon>
        <taxon>Pseudomonadota</taxon>
        <taxon>Betaproteobacteria</taxon>
        <taxon>Burkholderiales</taxon>
        <taxon>Burkholderiaceae</taxon>
        <taxon>Cupriavidus</taxon>
    </lineage>
</organism>
<dbReference type="EMBL" id="QDHA01000024">
    <property type="protein sequence ID" value="RCJ08434.1"/>
    <property type="molecule type" value="Genomic_DNA"/>
</dbReference>
<dbReference type="SUPFAM" id="SSF53850">
    <property type="entry name" value="Periplasmic binding protein-like II"/>
    <property type="match status" value="1"/>
</dbReference>
<dbReference type="PANTHER" id="PTHR42928">
    <property type="entry name" value="TRICARBOXYLATE-BINDING PROTEIN"/>
    <property type="match status" value="1"/>
</dbReference>
<dbReference type="PANTHER" id="PTHR42928:SF5">
    <property type="entry name" value="BLR1237 PROTEIN"/>
    <property type="match status" value="1"/>
</dbReference>
<dbReference type="CDD" id="cd07012">
    <property type="entry name" value="PBP2_Bug_TTT"/>
    <property type="match status" value="1"/>
</dbReference>
<dbReference type="Gene3D" id="3.40.190.150">
    <property type="entry name" value="Bordetella uptake gene, domain 1"/>
    <property type="match status" value="1"/>
</dbReference>
<evidence type="ECO:0000256" key="1">
    <source>
        <dbReference type="ARBA" id="ARBA00006987"/>
    </source>
</evidence>
<evidence type="ECO:0000313" key="4">
    <source>
        <dbReference type="Proteomes" id="UP000253501"/>
    </source>
</evidence>
<evidence type="ECO:0000256" key="2">
    <source>
        <dbReference type="SAM" id="SignalP"/>
    </source>
</evidence>
<dbReference type="InterPro" id="IPR005064">
    <property type="entry name" value="BUG"/>
</dbReference>